<dbReference type="AlphaFoldDB" id="A0A7D6VXC6"/>
<evidence type="ECO:0000256" key="1">
    <source>
        <dbReference type="ARBA" id="ARBA00010702"/>
    </source>
</evidence>
<feature type="binding site" evidence="3">
    <location>
        <position position="265"/>
    </location>
    <ligand>
        <name>Mg(2+)</name>
        <dbReference type="ChEBI" id="CHEBI:18420"/>
        <label>1</label>
    </ligand>
</feature>
<keyword evidence="3" id="KW-0460">Magnesium</keyword>
<name>A0A7D6VXC6_9CLOT</name>
<dbReference type="InterPro" id="IPR050792">
    <property type="entry name" value="ADP-ribosylglycohydrolase"/>
</dbReference>
<protein>
    <submittedName>
        <fullName evidence="4">ADP-ribosylglycohydrolase family protein</fullName>
    </submittedName>
</protein>
<feature type="binding site" evidence="3">
    <location>
        <position position="53"/>
    </location>
    <ligand>
        <name>Mg(2+)</name>
        <dbReference type="ChEBI" id="CHEBI:18420"/>
        <label>1</label>
    </ligand>
</feature>
<feature type="binding site" evidence="3">
    <location>
        <position position="52"/>
    </location>
    <ligand>
        <name>Mg(2+)</name>
        <dbReference type="ChEBI" id="CHEBI:18420"/>
        <label>1</label>
    </ligand>
</feature>
<dbReference type="PANTHER" id="PTHR16222">
    <property type="entry name" value="ADP-RIBOSYLGLYCOHYDROLASE"/>
    <property type="match status" value="1"/>
</dbReference>
<dbReference type="Gene3D" id="1.10.4080.10">
    <property type="entry name" value="ADP-ribosylation/Crystallin J1"/>
    <property type="match status" value="1"/>
</dbReference>
<reference evidence="4 5" key="1">
    <citation type="submission" date="2020-07" db="EMBL/GenBank/DDBJ databases">
        <title>Electron transfer.</title>
        <authorList>
            <person name="Huang L."/>
            <person name="Liu X."/>
            <person name="Zhou S."/>
        </authorList>
    </citation>
    <scope>NUCLEOTIDE SEQUENCE [LARGE SCALE GENOMIC DNA]</scope>
    <source>
        <strain evidence="4 5">Lx1</strain>
    </source>
</reference>
<accession>A0A7D6VXC6</accession>
<feature type="binding site" evidence="3">
    <location>
        <position position="263"/>
    </location>
    <ligand>
        <name>Mg(2+)</name>
        <dbReference type="ChEBI" id="CHEBI:18420"/>
        <label>1</label>
    </ligand>
</feature>
<dbReference type="GO" id="GO:0016787">
    <property type="term" value="F:hydrolase activity"/>
    <property type="evidence" value="ECO:0007669"/>
    <property type="project" value="UniProtKB-KW"/>
</dbReference>
<comment type="similarity">
    <text evidence="1">Belongs to the ADP-ribosylglycohydrolase family.</text>
</comment>
<dbReference type="InterPro" id="IPR036705">
    <property type="entry name" value="Ribosyl_crysJ1_sf"/>
</dbReference>
<dbReference type="SUPFAM" id="SSF101478">
    <property type="entry name" value="ADP-ribosylglycohydrolase"/>
    <property type="match status" value="1"/>
</dbReference>
<comment type="cofactor">
    <cofactor evidence="3">
        <name>Mg(2+)</name>
        <dbReference type="ChEBI" id="CHEBI:18420"/>
    </cofactor>
    <text evidence="3">Binds 2 magnesium ions per subunit.</text>
</comment>
<evidence type="ECO:0000256" key="3">
    <source>
        <dbReference type="PIRSR" id="PIRSR605502-1"/>
    </source>
</evidence>
<dbReference type="Pfam" id="PF03747">
    <property type="entry name" value="ADP_ribosyl_GH"/>
    <property type="match status" value="1"/>
</dbReference>
<dbReference type="RefSeq" id="WP_181603580.1">
    <property type="nucleotide sequence ID" value="NZ_CP059378.1"/>
</dbReference>
<dbReference type="PANTHER" id="PTHR16222:SF24">
    <property type="entry name" value="ADP-RIBOSYLHYDROLASE ARH3"/>
    <property type="match status" value="1"/>
</dbReference>
<feature type="binding site" evidence="3">
    <location>
        <position position="54"/>
    </location>
    <ligand>
        <name>Mg(2+)</name>
        <dbReference type="ChEBI" id="CHEBI:18420"/>
        <label>1</label>
    </ligand>
</feature>
<keyword evidence="3" id="KW-0479">Metal-binding</keyword>
<proteinExistence type="inferred from homology"/>
<dbReference type="InterPro" id="IPR005502">
    <property type="entry name" value="Ribosyl_crysJ1"/>
</dbReference>
<organism evidence="4 5">
    <name type="scientific">Clostridium intestinale</name>
    <dbReference type="NCBI Taxonomy" id="36845"/>
    <lineage>
        <taxon>Bacteria</taxon>
        <taxon>Bacillati</taxon>
        <taxon>Bacillota</taxon>
        <taxon>Clostridia</taxon>
        <taxon>Eubacteriales</taxon>
        <taxon>Clostridiaceae</taxon>
        <taxon>Clostridium</taxon>
    </lineage>
</organism>
<evidence type="ECO:0000313" key="4">
    <source>
        <dbReference type="EMBL" id="QLY82150.1"/>
    </source>
</evidence>
<sequence>MIRLVQGSVLGFCVGDALGVPVEFIDRGTLKYKPVVDMRSFGVHGQQKGTWSDDSSLLLCTMESLLQGYDIVNLANTFLEWLENGHWTARGRVFDVGFTTIESLKRIKRGIAPLESGNRTVFDNGNGSLMRILPFIFYLNNETNSFRKFRIVGEVSGITHGHIVSKVACSIYVEMGINIVKGYSLRDSYELMKEVILKHYINKPTKELDKFSRILKQDIRILKEEDIKSTGYVLDTLEAVFWCLLTSKSYKEAVLKGINLGEDTDTIGALIGGLAGLYYGVDSIPEDWITALARKDGIVELCILFANKFKLI</sequence>
<evidence type="ECO:0000313" key="5">
    <source>
        <dbReference type="Proteomes" id="UP000512286"/>
    </source>
</evidence>
<dbReference type="GO" id="GO:0046872">
    <property type="term" value="F:metal ion binding"/>
    <property type="evidence" value="ECO:0007669"/>
    <property type="project" value="UniProtKB-KW"/>
</dbReference>
<dbReference type="KEGG" id="cint:HZF06_11345"/>
<evidence type="ECO:0000256" key="2">
    <source>
        <dbReference type="ARBA" id="ARBA00022801"/>
    </source>
</evidence>
<gene>
    <name evidence="4" type="ORF">HZF06_11345</name>
</gene>
<dbReference type="EMBL" id="CP059378">
    <property type="protein sequence ID" value="QLY82150.1"/>
    <property type="molecule type" value="Genomic_DNA"/>
</dbReference>
<dbReference type="Proteomes" id="UP000512286">
    <property type="component" value="Chromosome"/>
</dbReference>
<feature type="binding site" evidence="3">
    <location>
        <position position="266"/>
    </location>
    <ligand>
        <name>Mg(2+)</name>
        <dbReference type="ChEBI" id="CHEBI:18420"/>
        <label>1</label>
    </ligand>
</feature>
<keyword evidence="2 4" id="KW-0378">Hydrolase</keyword>